<keyword evidence="1" id="KW-0547">Nucleotide-binding</keyword>
<dbReference type="GO" id="GO:0000166">
    <property type="term" value="F:nucleotide binding"/>
    <property type="evidence" value="ECO:0007669"/>
    <property type="project" value="UniProtKB-KW"/>
</dbReference>
<dbReference type="UniPathway" id="UPA00344"/>
<comment type="caution">
    <text evidence="4">The sequence shown here is derived from an EMBL/GenBank/DDBJ whole genome shotgun (WGS) entry which is preliminary data.</text>
</comment>
<dbReference type="GO" id="GO:1990133">
    <property type="term" value="C:molybdopterin adenylyltransferase complex"/>
    <property type="evidence" value="ECO:0007669"/>
    <property type="project" value="TreeGrafter"/>
</dbReference>
<dbReference type="NCBIfam" id="TIGR01682">
    <property type="entry name" value="moaD"/>
    <property type="match status" value="1"/>
</dbReference>
<dbReference type="PANTHER" id="PTHR33359:SF1">
    <property type="entry name" value="MOLYBDOPTERIN SYNTHASE SULFUR CARRIER SUBUNIT"/>
    <property type="match status" value="1"/>
</dbReference>
<reference evidence="4 5" key="1">
    <citation type="submission" date="2006-03" db="EMBL/GenBank/DDBJ databases">
        <authorList>
            <person name="Pinhassi J."/>
            <person name="Pedros-Alio C."/>
            <person name="Ferriera S."/>
            <person name="Johnson J."/>
            <person name="Kravitz S."/>
            <person name="Halpern A."/>
            <person name="Remington K."/>
            <person name="Beeson K."/>
            <person name="Tran B."/>
            <person name="Rogers Y.-H."/>
            <person name="Friedman R."/>
            <person name="Venter J.C."/>
        </authorList>
    </citation>
    <scope>NUCLEOTIDE SEQUENCE [LARGE SCALE GENOMIC DNA]</scope>
    <source>
        <strain evidence="4 5">RED65</strain>
    </source>
</reference>
<dbReference type="GO" id="GO:0006777">
    <property type="term" value="P:Mo-molybdopterin cofactor biosynthetic process"/>
    <property type="evidence" value="ECO:0007669"/>
    <property type="project" value="InterPro"/>
</dbReference>
<dbReference type="Gene3D" id="3.10.20.30">
    <property type="match status" value="1"/>
</dbReference>
<dbReference type="InterPro" id="IPR044672">
    <property type="entry name" value="MOCS2A"/>
</dbReference>
<dbReference type="HOGENOM" id="CLU_114601_4_0_6"/>
<evidence type="ECO:0000313" key="5">
    <source>
        <dbReference type="Proteomes" id="UP000004263"/>
    </source>
</evidence>
<dbReference type="InterPro" id="IPR012675">
    <property type="entry name" value="Beta-grasp_dom_sf"/>
</dbReference>
<dbReference type="PANTHER" id="PTHR33359">
    <property type="entry name" value="MOLYBDOPTERIN SYNTHASE SULFUR CARRIER SUBUNIT"/>
    <property type="match status" value="1"/>
</dbReference>
<dbReference type="Proteomes" id="UP000004263">
    <property type="component" value="Unassembled WGS sequence"/>
</dbReference>
<gene>
    <name evidence="4" type="ORF">RED65_04964</name>
</gene>
<dbReference type="STRING" id="207949.RED65_04964"/>
<dbReference type="AlphaFoldDB" id="Q1MYT9"/>
<evidence type="ECO:0000256" key="2">
    <source>
        <dbReference type="ARBA" id="ARBA00024200"/>
    </source>
</evidence>
<dbReference type="Pfam" id="PF02597">
    <property type="entry name" value="ThiS"/>
    <property type="match status" value="1"/>
</dbReference>
<organism evidence="4 5">
    <name type="scientific">Bermanella marisrubri</name>
    <dbReference type="NCBI Taxonomy" id="207949"/>
    <lineage>
        <taxon>Bacteria</taxon>
        <taxon>Pseudomonadati</taxon>
        <taxon>Pseudomonadota</taxon>
        <taxon>Gammaproteobacteria</taxon>
        <taxon>Oceanospirillales</taxon>
        <taxon>Oceanospirillaceae</taxon>
        <taxon>Bermanella</taxon>
    </lineage>
</organism>
<proteinExistence type="inferred from homology"/>
<protein>
    <recommendedName>
        <fullName evidence="3">Molybdopterin synthase sulfur carrier subunit</fullName>
    </recommendedName>
</protein>
<dbReference type="InterPro" id="IPR016155">
    <property type="entry name" value="Mopterin_synth/thiamin_S_b"/>
</dbReference>
<dbReference type="InterPro" id="IPR003749">
    <property type="entry name" value="ThiS/MoaD-like"/>
</dbReference>
<keyword evidence="5" id="KW-1185">Reference proteome</keyword>
<evidence type="ECO:0000256" key="3">
    <source>
        <dbReference type="ARBA" id="ARBA00024247"/>
    </source>
</evidence>
<comment type="similarity">
    <text evidence="2">Belongs to the MoaD family.</text>
</comment>
<dbReference type="EMBL" id="AAQH01000023">
    <property type="protein sequence ID" value="EAT11117.1"/>
    <property type="molecule type" value="Genomic_DNA"/>
</dbReference>
<dbReference type="SUPFAM" id="SSF54285">
    <property type="entry name" value="MoaD/ThiS"/>
    <property type="match status" value="1"/>
</dbReference>
<dbReference type="RefSeq" id="WP_007016719.1">
    <property type="nucleotide sequence ID" value="NZ_AAQH01000023.1"/>
</dbReference>
<name>Q1MYT9_9GAMM</name>
<evidence type="ECO:0000313" key="4">
    <source>
        <dbReference type="EMBL" id="EAT11117.1"/>
    </source>
</evidence>
<evidence type="ECO:0000256" key="1">
    <source>
        <dbReference type="ARBA" id="ARBA00022741"/>
    </source>
</evidence>
<dbReference type="CDD" id="cd00754">
    <property type="entry name" value="Ubl_MoaD"/>
    <property type="match status" value="1"/>
</dbReference>
<sequence>MKILFFAQLKEQLGIDSVDVHISEQTTAKQLLQHLVKENPQWQAFLERDDLMCAVDQVMLSPQDIQNQPIANTQEVAFFPPVTGG</sequence>
<accession>Q1MYT9</accession>